<dbReference type="NCBIfam" id="TIGR01509">
    <property type="entry name" value="HAD-SF-IA-v3"/>
    <property type="match status" value="1"/>
</dbReference>
<dbReference type="PANTHER" id="PTHR43611">
    <property type="entry name" value="ALPHA-D-GLUCOSE 1-PHOSPHATE PHOSPHATASE"/>
    <property type="match status" value="1"/>
</dbReference>
<dbReference type="InterPro" id="IPR036412">
    <property type="entry name" value="HAD-like_sf"/>
</dbReference>
<dbReference type="InterPro" id="IPR023214">
    <property type="entry name" value="HAD_sf"/>
</dbReference>
<dbReference type="AlphaFoldDB" id="A0A7S2G2F0"/>
<dbReference type="Gene3D" id="3.40.50.1000">
    <property type="entry name" value="HAD superfamily/HAD-like"/>
    <property type="match status" value="1"/>
</dbReference>
<dbReference type="InterPro" id="IPR006439">
    <property type="entry name" value="HAD-SF_hydro_IA"/>
</dbReference>
<protein>
    <submittedName>
        <fullName evidence="1">Uncharacterized protein</fullName>
    </submittedName>
</protein>
<dbReference type="EMBL" id="HBGT01022771">
    <property type="protein sequence ID" value="CAD9428954.1"/>
    <property type="molecule type" value="Transcribed_RNA"/>
</dbReference>
<proteinExistence type="predicted"/>
<dbReference type="PANTHER" id="PTHR43611:SF3">
    <property type="entry name" value="FLAVIN MONONUCLEOTIDE HYDROLASE 1, CHLOROPLATIC"/>
    <property type="match status" value="1"/>
</dbReference>
<evidence type="ECO:0000313" key="1">
    <source>
        <dbReference type="EMBL" id="CAD9428954.1"/>
    </source>
</evidence>
<accession>A0A7S2G2F0</accession>
<sequence length="133" mass="14856">MKMVIFTNGPKKYALRVMEQLEITPYFDSELIFAVEDVMPHCKPELEAFQKIFDATGVTDPSTSVMFEDSMKNIRGAKKLGMRTVLLLASQDGSGDQSIEAPDPNDPAVDVVMATTAELKAKLACLWEKEWRP</sequence>
<organism evidence="1">
    <name type="scientific">Florenciella parvula</name>
    <dbReference type="NCBI Taxonomy" id="236787"/>
    <lineage>
        <taxon>Eukaryota</taxon>
        <taxon>Sar</taxon>
        <taxon>Stramenopiles</taxon>
        <taxon>Ochrophyta</taxon>
        <taxon>Dictyochophyceae</taxon>
        <taxon>Florenciellales</taxon>
        <taxon>Florenciella</taxon>
    </lineage>
</organism>
<gene>
    <name evidence="1" type="ORF">FPAR1323_LOCUS11876</name>
</gene>
<dbReference type="Pfam" id="PF00702">
    <property type="entry name" value="Hydrolase"/>
    <property type="match status" value="1"/>
</dbReference>
<reference evidence="1" key="1">
    <citation type="submission" date="2021-01" db="EMBL/GenBank/DDBJ databases">
        <authorList>
            <person name="Corre E."/>
            <person name="Pelletier E."/>
            <person name="Niang G."/>
            <person name="Scheremetjew M."/>
            <person name="Finn R."/>
            <person name="Kale V."/>
            <person name="Holt S."/>
            <person name="Cochrane G."/>
            <person name="Meng A."/>
            <person name="Brown T."/>
            <person name="Cohen L."/>
        </authorList>
    </citation>
    <scope>NUCLEOTIDE SEQUENCE</scope>
    <source>
        <strain evidence="1">RCC1693</strain>
    </source>
</reference>
<name>A0A7S2G2F0_9STRA</name>
<dbReference type="SUPFAM" id="SSF56784">
    <property type="entry name" value="HAD-like"/>
    <property type="match status" value="1"/>
</dbReference>